<dbReference type="GO" id="GO:0009279">
    <property type="term" value="C:cell outer membrane"/>
    <property type="evidence" value="ECO:0007669"/>
    <property type="project" value="UniProtKB-SubCell"/>
</dbReference>
<keyword evidence="9" id="KW-1185">Reference proteome</keyword>
<sequence length="582" mass="65301">MKPFRLFYTLLLVGALSLTQTSCNKVLELDPLDQLSDAAYWTSPNDFLLAANGFYPYMRTFADVVYDNVPNATTQNYHSDYKSDIVASQNIFSRGLNTVPTTDNPYSNGYSRIRNINYLLSKAPAYPTPAEISKYVAEAKFFRAYIYFDLLQIYGGVPIISKLLAPNSPELQAPRNTRDEVVDFVIKDLNEAIADLPNKTGQTAAELGRINKEVAQSFLGRVALYEGTWQKFRSGARANALLDVAISASGAVITGGQYSLFAPAALGDSAQKYMFILENQKSNPASIQKSANNEYILANRYDQTVRMINNNVTRSAGVGLTKGFVNMYLSKDGLPIEKSPLFKGYATMTSEFENRDNRMRYNMRIAGGYYWSSNANWRIDWTNGPADRANADGSPFKPYANGLSGYSSQKFIGERQVPDNQEGFDYPVIRYAEVLLNYAEAIYERNGTISDADLDKSLNLVRNRVNKIMPKLSNQFVTANGLNMQTEIRRERTIELYMEGFRLDDLKRWKTAVDVLTKPLVGIKWTGTEFQTLWPSQAATAKDAQGNLIVDGSRSFSEKNYLLPIPSQQIQLNPQLTQNPGW</sequence>
<evidence type="ECO:0000313" key="8">
    <source>
        <dbReference type="EMBL" id="SFC66181.1"/>
    </source>
</evidence>
<gene>
    <name evidence="8" type="ORF">SAMN05216167_10291</name>
</gene>
<evidence type="ECO:0000313" key="9">
    <source>
        <dbReference type="Proteomes" id="UP000198598"/>
    </source>
</evidence>
<dbReference type="SUPFAM" id="SSF48452">
    <property type="entry name" value="TPR-like"/>
    <property type="match status" value="1"/>
</dbReference>
<dbReference type="Proteomes" id="UP000198598">
    <property type="component" value="Unassembled WGS sequence"/>
</dbReference>
<comment type="subcellular location">
    <subcellularLocation>
        <location evidence="1">Cell outer membrane</location>
    </subcellularLocation>
</comment>
<dbReference type="Pfam" id="PF07980">
    <property type="entry name" value="SusD_RagB"/>
    <property type="match status" value="1"/>
</dbReference>
<evidence type="ECO:0000256" key="1">
    <source>
        <dbReference type="ARBA" id="ARBA00004442"/>
    </source>
</evidence>
<evidence type="ECO:0000256" key="3">
    <source>
        <dbReference type="ARBA" id="ARBA00022729"/>
    </source>
</evidence>
<evidence type="ECO:0000259" key="7">
    <source>
        <dbReference type="Pfam" id="PF14322"/>
    </source>
</evidence>
<dbReference type="Pfam" id="PF14322">
    <property type="entry name" value="SusD-like_3"/>
    <property type="match status" value="1"/>
</dbReference>
<reference evidence="8 9" key="1">
    <citation type="submission" date="2016-10" db="EMBL/GenBank/DDBJ databases">
        <authorList>
            <person name="de Groot N.N."/>
        </authorList>
    </citation>
    <scope>NUCLEOTIDE SEQUENCE [LARGE SCALE GENOMIC DNA]</scope>
    <source>
        <strain evidence="8 9">DSM 26130</strain>
    </source>
</reference>
<dbReference type="OrthoDB" id="5694214at2"/>
<evidence type="ECO:0000259" key="6">
    <source>
        <dbReference type="Pfam" id="PF07980"/>
    </source>
</evidence>
<dbReference type="Gene3D" id="1.25.40.390">
    <property type="match status" value="1"/>
</dbReference>
<organism evidence="8 9">
    <name type="scientific">Spirosoma endophyticum</name>
    <dbReference type="NCBI Taxonomy" id="662367"/>
    <lineage>
        <taxon>Bacteria</taxon>
        <taxon>Pseudomonadati</taxon>
        <taxon>Bacteroidota</taxon>
        <taxon>Cytophagia</taxon>
        <taxon>Cytophagales</taxon>
        <taxon>Cytophagaceae</taxon>
        <taxon>Spirosoma</taxon>
    </lineage>
</organism>
<dbReference type="RefSeq" id="WP_093823837.1">
    <property type="nucleotide sequence ID" value="NZ_FOLQ01000002.1"/>
</dbReference>
<evidence type="ECO:0000256" key="5">
    <source>
        <dbReference type="ARBA" id="ARBA00023237"/>
    </source>
</evidence>
<feature type="domain" description="RagB/SusD" evidence="6">
    <location>
        <begin position="306"/>
        <end position="582"/>
    </location>
</feature>
<dbReference type="InterPro" id="IPR033985">
    <property type="entry name" value="SusD-like_N"/>
</dbReference>
<dbReference type="EMBL" id="FOLQ01000002">
    <property type="protein sequence ID" value="SFC66181.1"/>
    <property type="molecule type" value="Genomic_DNA"/>
</dbReference>
<comment type="similarity">
    <text evidence="2">Belongs to the SusD family.</text>
</comment>
<evidence type="ECO:0000256" key="2">
    <source>
        <dbReference type="ARBA" id="ARBA00006275"/>
    </source>
</evidence>
<evidence type="ECO:0000256" key="4">
    <source>
        <dbReference type="ARBA" id="ARBA00023136"/>
    </source>
</evidence>
<keyword evidence="5" id="KW-0998">Cell outer membrane</keyword>
<dbReference type="AlphaFoldDB" id="A0A1I1KZM4"/>
<dbReference type="InterPro" id="IPR011990">
    <property type="entry name" value="TPR-like_helical_dom_sf"/>
</dbReference>
<dbReference type="InterPro" id="IPR012944">
    <property type="entry name" value="SusD_RagB_dom"/>
</dbReference>
<feature type="domain" description="SusD-like N-terminal" evidence="7">
    <location>
        <begin position="74"/>
        <end position="224"/>
    </location>
</feature>
<proteinExistence type="inferred from homology"/>
<accession>A0A1I1KZM4</accession>
<keyword evidence="3" id="KW-0732">Signal</keyword>
<name>A0A1I1KZM4_9BACT</name>
<keyword evidence="4" id="KW-0472">Membrane</keyword>
<dbReference type="STRING" id="662367.SAMN05216167_10291"/>
<protein>
    <submittedName>
        <fullName evidence="8">Starch-binding associating with outer membrane</fullName>
    </submittedName>
</protein>